<reference evidence="3 4" key="1">
    <citation type="submission" date="2020-07" db="EMBL/GenBank/DDBJ databases">
        <title>Draft genome sequence of violacein-producing bacteria and related species.</title>
        <authorList>
            <person name="Wilson H.S."/>
            <person name="De Leon M.E."/>
        </authorList>
    </citation>
    <scope>NUCLEOTIDE SEQUENCE [LARGE SCALE GENOMIC DNA]</scope>
    <source>
        <strain evidence="3 4">HSC-21Su07</strain>
    </source>
</reference>
<protein>
    <submittedName>
        <fullName evidence="3">DUF2933 domain-containing protein</fullName>
    </submittedName>
</protein>
<organism evidence="3 4">
    <name type="scientific">Aquitalea aquatica</name>
    <dbReference type="NCBI Taxonomy" id="3044273"/>
    <lineage>
        <taxon>Bacteria</taxon>
        <taxon>Pseudomonadati</taxon>
        <taxon>Pseudomonadota</taxon>
        <taxon>Betaproteobacteria</taxon>
        <taxon>Neisseriales</taxon>
        <taxon>Chromobacteriaceae</taxon>
        <taxon>Aquitalea</taxon>
    </lineage>
</organism>
<feature type="transmembrane region" description="Helical" evidence="2">
    <location>
        <begin position="35"/>
        <end position="54"/>
    </location>
</feature>
<keyword evidence="4" id="KW-1185">Reference proteome</keyword>
<keyword evidence="2" id="KW-1133">Transmembrane helix</keyword>
<dbReference type="EMBL" id="JACERN010000031">
    <property type="protein sequence ID" value="MBA4709104.1"/>
    <property type="molecule type" value="Genomic_DNA"/>
</dbReference>
<accession>A0A838YED4</accession>
<sequence length="80" mass="9431">MDAHHGFVPSKFRWVFWAFVAIAGFFLFTEHRTHVLGILPYLLLAICPLMHLFMHHGHHHGSPKNEPVEHEHHHDEEHQS</sequence>
<dbReference type="Pfam" id="PF11666">
    <property type="entry name" value="DUF2933"/>
    <property type="match status" value="1"/>
</dbReference>
<feature type="region of interest" description="Disordered" evidence="1">
    <location>
        <begin position="58"/>
        <end position="80"/>
    </location>
</feature>
<keyword evidence="2" id="KW-0812">Transmembrane</keyword>
<evidence type="ECO:0000313" key="4">
    <source>
        <dbReference type="Proteomes" id="UP000545606"/>
    </source>
</evidence>
<dbReference type="Proteomes" id="UP000545606">
    <property type="component" value="Unassembled WGS sequence"/>
</dbReference>
<evidence type="ECO:0000313" key="3">
    <source>
        <dbReference type="EMBL" id="MBA4709104.1"/>
    </source>
</evidence>
<proteinExistence type="predicted"/>
<dbReference type="AlphaFoldDB" id="A0A838YED4"/>
<dbReference type="InterPro" id="IPR021682">
    <property type="entry name" value="DUF2933"/>
</dbReference>
<evidence type="ECO:0000256" key="1">
    <source>
        <dbReference type="SAM" id="MobiDB-lite"/>
    </source>
</evidence>
<name>A0A838YED4_9NEIS</name>
<feature type="compositionally biased region" description="Basic and acidic residues" evidence="1">
    <location>
        <begin position="66"/>
        <end position="80"/>
    </location>
</feature>
<keyword evidence="2" id="KW-0472">Membrane</keyword>
<feature type="transmembrane region" description="Helical" evidence="2">
    <location>
        <begin position="12"/>
        <end position="29"/>
    </location>
</feature>
<comment type="caution">
    <text evidence="3">The sequence shown here is derived from an EMBL/GenBank/DDBJ whole genome shotgun (WGS) entry which is preliminary data.</text>
</comment>
<gene>
    <name evidence="3" type="ORF">H2Z84_12035</name>
</gene>
<evidence type="ECO:0000256" key="2">
    <source>
        <dbReference type="SAM" id="Phobius"/>
    </source>
</evidence>
<dbReference type="RefSeq" id="WP_181836187.1">
    <property type="nucleotide sequence ID" value="NZ_JACERN010000031.1"/>
</dbReference>